<reference evidence="2 3" key="1">
    <citation type="journal article" date="2016" name="Eur. J. Clin. Microbiol. Infect. Dis.">
        <title>Whole genome sequencing as a tool for phylogenetic analysis of clinical strains of Mitis group streptococci.</title>
        <authorList>
            <person name="Rasmussen L.H."/>
            <person name="Dargis R."/>
            <person name="Hojholt K."/>
            <person name="Christensen J.J."/>
            <person name="Skovgaard O."/>
            <person name="Justesen U.S."/>
            <person name="Rosenvinge F.S."/>
            <person name="Moser C."/>
            <person name="Lukjancenko O."/>
            <person name="Rasmussen S."/>
            <person name="Nielsen X.C."/>
        </authorList>
    </citation>
    <scope>NUCLEOTIDE SEQUENCE [LARGE SCALE GENOMIC DNA]</scope>
    <source>
        <strain evidence="2 3">B_007274_11</strain>
    </source>
</reference>
<feature type="coiled-coil region" evidence="1">
    <location>
        <begin position="24"/>
        <end position="51"/>
    </location>
</feature>
<keyword evidence="3" id="KW-1185">Reference proteome</keyword>
<evidence type="ECO:0000313" key="3">
    <source>
        <dbReference type="Proteomes" id="UP000193160"/>
    </source>
</evidence>
<sequence>MQEQTYQHITSDLGTKIANQAIEIAELKAVSANYKGALEQAQKELAAYKSVIDSNDKLRKMFEEEKGKGGVA</sequence>
<accession>A0A1X1GL51</accession>
<dbReference type="RefSeq" id="WP_084849352.1">
    <property type="nucleotide sequence ID" value="NZ_NCUI01000025.1"/>
</dbReference>
<gene>
    <name evidence="2" type="ORF">B7712_04100</name>
</gene>
<dbReference type="Proteomes" id="UP000193160">
    <property type="component" value="Unassembled WGS sequence"/>
</dbReference>
<evidence type="ECO:0000313" key="2">
    <source>
        <dbReference type="EMBL" id="ORO71845.1"/>
    </source>
</evidence>
<organism evidence="2 3">
    <name type="scientific">Streptococcus oralis subsp. oralis</name>
    <dbReference type="NCBI Taxonomy" id="1891914"/>
    <lineage>
        <taxon>Bacteria</taxon>
        <taxon>Bacillati</taxon>
        <taxon>Bacillota</taxon>
        <taxon>Bacilli</taxon>
        <taxon>Lactobacillales</taxon>
        <taxon>Streptococcaceae</taxon>
        <taxon>Streptococcus</taxon>
    </lineage>
</organism>
<keyword evidence="1" id="KW-0175">Coiled coil</keyword>
<evidence type="ECO:0000256" key="1">
    <source>
        <dbReference type="SAM" id="Coils"/>
    </source>
</evidence>
<dbReference type="AlphaFoldDB" id="A0A1X1GL51"/>
<name>A0A1X1GL51_STROR</name>
<comment type="caution">
    <text evidence="2">The sequence shown here is derived from an EMBL/GenBank/DDBJ whole genome shotgun (WGS) entry which is preliminary data.</text>
</comment>
<proteinExistence type="predicted"/>
<protein>
    <submittedName>
        <fullName evidence="2">Uncharacterized protein</fullName>
    </submittedName>
</protein>
<dbReference type="EMBL" id="NCUT01000028">
    <property type="protein sequence ID" value="ORO71845.1"/>
    <property type="molecule type" value="Genomic_DNA"/>
</dbReference>